<keyword evidence="1" id="KW-0472">Membrane</keyword>
<name>A0ABQ9JXX9_9CUCU</name>
<gene>
    <name evidence="2" type="ORF">NQ317_005312</name>
</gene>
<evidence type="ECO:0000313" key="3">
    <source>
        <dbReference type="Proteomes" id="UP001162164"/>
    </source>
</evidence>
<sequence length="123" mass="14295">MFASDANNLDSSSIIDILQLYWNNSLLCISDTFTTVRELDSKIVLTFIKNILESFYFTDFQLKLLKTFSIILVINLLLIVTVWKIYGKSICERFMKISTIREIEELKASVSKLKLPKEHTPRI</sequence>
<keyword evidence="1" id="KW-1133">Transmembrane helix</keyword>
<accession>A0ABQ9JXX9</accession>
<comment type="caution">
    <text evidence="2">The sequence shown here is derived from an EMBL/GenBank/DDBJ whole genome shotgun (WGS) entry which is preliminary data.</text>
</comment>
<proteinExistence type="predicted"/>
<evidence type="ECO:0000313" key="2">
    <source>
        <dbReference type="EMBL" id="KAJ8983223.1"/>
    </source>
</evidence>
<feature type="transmembrane region" description="Helical" evidence="1">
    <location>
        <begin position="64"/>
        <end position="86"/>
    </location>
</feature>
<keyword evidence="3" id="KW-1185">Reference proteome</keyword>
<organism evidence="2 3">
    <name type="scientific">Molorchus minor</name>
    <dbReference type="NCBI Taxonomy" id="1323400"/>
    <lineage>
        <taxon>Eukaryota</taxon>
        <taxon>Metazoa</taxon>
        <taxon>Ecdysozoa</taxon>
        <taxon>Arthropoda</taxon>
        <taxon>Hexapoda</taxon>
        <taxon>Insecta</taxon>
        <taxon>Pterygota</taxon>
        <taxon>Neoptera</taxon>
        <taxon>Endopterygota</taxon>
        <taxon>Coleoptera</taxon>
        <taxon>Polyphaga</taxon>
        <taxon>Cucujiformia</taxon>
        <taxon>Chrysomeloidea</taxon>
        <taxon>Cerambycidae</taxon>
        <taxon>Lamiinae</taxon>
        <taxon>Monochamini</taxon>
        <taxon>Molorchus</taxon>
    </lineage>
</organism>
<protein>
    <submittedName>
        <fullName evidence="2">Uncharacterized protein</fullName>
    </submittedName>
</protein>
<dbReference type="Proteomes" id="UP001162164">
    <property type="component" value="Unassembled WGS sequence"/>
</dbReference>
<reference evidence="2" key="1">
    <citation type="journal article" date="2023" name="Insect Mol. Biol.">
        <title>Genome sequencing provides insights into the evolution of gene families encoding plant cell wall-degrading enzymes in longhorned beetles.</title>
        <authorList>
            <person name="Shin N.R."/>
            <person name="Okamura Y."/>
            <person name="Kirsch R."/>
            <person name="Pauchet Y."/>
        </authorList>
    </citation>
    <scope>NUCLEOTIDE SEQUENCE</scope>
    <source>
        <strain evidence="2">MMC_N1</strain>
    </source>
</reference>
<evidence type="ECO:0000256" key="1">
    <source>
        <dbReference type="SAM" id="Phobius"/>
    </source>
</evidence>
<dbReference type="EMBL" id="JAPWTJ010000087">
    <property type="protein sequence ID" value="KAJ8983223.1"/>
    <property type="molecule type" value="Genomic_DNA"/>
</dbReference>
<keyword evidence="1" id="KW-0812">Transmembrane</keyword>